<name>A0A397NQL2_9SPHN</name>
<dbReference type="GO" id="GO:0016712">
    <property type="term" value="F:oxidoreductase activity, acting on paired donors, with incorporation or reduction of molecular oxygen, reduced flavin or flavoprotein as one donor, and incorporation of one atom of oxygen"/>
    <property type="evidence" value="ECO:0007669"/>
    <property type="project" value="TreeGrafter"/>
</dbReference>
<dbReference type="Pfam" id="PF08028">
    <property type="entry name" value="Acyl-CoA_dh_2"/>
    <property type="match status" value="1"/>
</dbReference>
<dbReference type="Gene3D" id="2.40.110.10">
    <property type="entry name" value="Butyryl-CoA Dehydrogenase, subunit A, domain 2"/>
    <property type="match status" value="1"/>
</dbReference>
<dbReference type="GO" id="GO:0033539">
    <property type="term" value="P:fatty acid beta-oxidation using acyl-CoA dehydrogenase"/>
    <property type="evidence" value="ECO:0007669"/>
    <property type="project" value="TreeGrafter"/>
</dbReference>
<keyword evidence="1" id="KW-0560">Oxidoreductase</keyword>
<dbReference type="PANTHER" id="PTHR48083:SF19">
    <property type="entry name" value="FLAVIN-DEPENDENT MONOOXYGENASE, OXYGENASE SUBUNIT HSAA"/>
    <property type="match status" value="1"/>
</dbReference>
<reference evidence="3 4" key="1">
    <citation type="submission" date="2018-08" db="EMBL/GenBank/DDBJ databases">
        <title>Genomic Encyclopedia of Type Strains, Phase IV (KMG-IV): sequencing the most valuable type-strain genomes for metagenomic binning, comparative biology and taxonomic classification.</title>
        <authorList>
            <person name="Goeker M."/>
        </authorList>
    </citation>
    <scope>NUCLEOTIDE SEQUENCE [LARGE SCALE GENOMIC DNA]</scope>
    <source>
        <strain evidence="3 4">DSM 25527</strain>
    </source>
</reference>
<dbReference type="InterPro" id="IPR009100">
    <property type="entry name" value="AcylCoA_DH/oxidase_NM_dom_sf"/>
</dbReference>
<evidence type="ECO:0000313" key="4">
    <source>
        <dbReference type="Proteomes" id="UP000266568"/>
    </source>
</evidence>
<dbReference type="GO" id="GO:0003995">
    <property type="term" value="F:acyl-CoA dehydrogenase activity"/>
    <property type="evidence" value="ECO:0007669"/>
    <property type="project" value="TreeGrafter"/>
</dbReference>
<feature type="domain" description="Acyl-CoA dehydrogenase C-terminal" evidence="2">
    <location>
        <begin position="253"/>
        <end position="380"/>
    </location>
</feature>
<dbReference type="AlphaFoldDB" id="A0A397NQL2"/>
<dbReference type="InterPro" id="IPR013107">
    <property type="entry name" value="Acyl-CoA_DH_C"/>
</dbReference>
<evidence type="ECO:0000259" key="2">
    <source>
        <dbReference type="Pfam" id="PF08028"/>
    </source>
</evidence>
<keyword evidence="4" id="KW-1185">Reference proteome</keyword>
<dbReference type="InterPro" id="IPR046373">
    <property type="entry name" value="Acyl-CoA_Oxase/DH_mid-dom_sf"/>
</dbReference>
<dbReference type="Proteomes" id="UP000266568">
    <property type="component" value="Unassembled WGS sequence"/>
</dbReference>
<comment type="caution">
    <text evidence="3">The sequence shown here is derived from an EMBL/GenBank/DDBJ whole genome shotgun (WGS) entry which is preliminary data.</text>
</comment>
<organism evidence="3 4">
    <name type="scientific">Hephaestia caeni</name>
    <dbReference type="NCBI Taxonomy" id="645617"/>
    <lineage>
        <taxon>Bacteria</taxon>
        <taxon>Pseudomonadati</taxon>
        <taxon>Pseudomonadota</taxon>
        <taxon>Alphaproteobacteria</taxon>
        <taxon>Sphingomonadales</taxon>
        <taxon>Sphingomonadaceae</taxon>
        <taxon>Hephaestia</taxon>
    </lineage>
</organism>
<dbReference type="InterPro" id="IPR037069">
    <property type="entry name" value="AcylCoA_DH/ox_N_sf"/>
</dbReference>
<dbReference type="InterPro" id="IPR036250">
    <property type="entry name" value="AcylCo_DH-like_C"/>
</dbReference>
<accession>A0A397NQL2</accession>
<dbReference type="GO" id="GO:0050660">
    <property type="term" value="F:flavin adenine dinucleotide binding"/>
    <property type="evidence" value="ECO:0007669"/>
    <property type="project" value="InterPro"/>
</dbReference>
<dbReference type="GO" id="GO:0005737">
    <property type="term" value="C:cytoplasm"/>
    <property type="evidence" value="ECO:0007669"/>
    <property type="project" value="TreeGrafter"/>
</dbReference>
<evidence type="ECO:0000256" key="1">
    <source>
        <dbReference type="ARBA" id="ARBA00023002"/>
    </source>
</evidence>
<dbReference type="PIRSF" id="PIRSF016578">
    <property type="entry name" value="HsaA"/>
    <property type="match status" value="1"/>
</dbReference>
<sequence>MAASAQTAALPASSADLVARAEALIPALRSRAIKVDADRRVADESIADMLAADVLQMLAPHCFGGPQADLATFLDAGIAIGHGCGSTGWLFGILGCHHWVLSHFPVAVQQEMYGDKNHALWPLSFSGKGGTARPVDGGFIVSGRWGFCSGIDFSDWIGVGVLIDKEDAHDLHDRYNVIVPRAEGEVIDTWFTAGMRGTGSRDFVANEVFVPTHRILSQEKMQNGDTPGYAALSADYPALSAPFYGVLLAAVMCPVLGITRRVIDDYVQATRNRAGFRGLKPAARPAVQMKIGEAMARYDATYRMVRAMFVEIDDAARLGQQCTIEQRLRQRRDTAFAAQTCVEIVDNLVSRAGAGAQTQTSHLQLAQRDIHTIRTHVVLDIEEAMELYGKHVLDQDLASVRF</sequence>
<dbReference type="EMBL" id="QXDC01000004">
    <property type="protein sequence ID" value="RIA37969.1"/>
    <property type="molecule type" value="Genomic_DNA"/>
</dbReference>
<dbReference type="OrthoDB" id="7316074at2"/>
<dbReference type="Gene3D" id="1.10.540.10">
    <property type="entry name" value="Acyl-CoA dehydrogenase/oxidase, N-terminal domain"/>
    <property type="match status" value="1"/>
</dbReference>
<dbReference type="RefSeq" id="WP_119037201.1">
    <property type="nucleotide sequence ID" value="NZ_QXDC01000004.1"/>
</dbReference>
<dbReference type="PANTHER" id="PTHR48083">
    <property type="entry name" value="MEDIUM-CHAIN SPECIFIC ACYL-COA DEHYDROGENASE, MITOCHONDRIAL-RELATED"/>
    <property type="match status" value="1"/>
</dbReference>
<dbReference type="SUPFAM" id="SSF47203">
    <property type="entry name" value="Acyl-CoA dehydrogenase C-terminal domain-like"/>
    <property type="match status" value="1"/>
</dbReference>
<protein>
    <submittedName>
        <fullName evidence="3">Alkylation response protein AidB-like acyl-CoA dehydrogenase</fullName>
    </submittedName>
</protein>
<gene>
    <name evidence="3" type="ORF">DFR49_3859</name>
</gene>
<dbReference type="SUPFAM" id="SSF56645">
    <property type="entry name" value="Acyl-CoA dehydrogenase NM domain-like"/>
    <property type="match status" value="1"/>
</dbReference>
<dbReference type="Gene3D" id="1.20.140.10">
    <property type="entry name" value="Butyryl-CoA Dehydrogenase, subunit A, domain 3"/>
    <property type="match status" value="1"/>
</dbReference>
<dbReference type="InterPro" id="IPR050741">
    <property type="entry name" value="Acyl-CoA_dehydrogenase"/>
</dbReference>
<proteinExistence type="predicted"/>
<evidence type="ECO:0000313" key="3">
    <source>
        <dbReference type="EMBL" id="RIA37969.1"/>
    </source>
</evidence>